<dbReference type="GO" id="GO:0016832">
    <property type="term" value="F:aldehyde-lyase activity"/>
    <property type="evidence" value="ECO:0007669"/>
    <property type="project" value="TreeGrafter"/>
</dbReference>
<feature type="domain" description="Class II aldolase/adducin N-terminal" evidence="3">
    <location>
        <begin position="227"/>
        <end position="399"/>
    </location>
</feature>
<comment type="caution">
    <text evidence="4">The sequence shown here is derived from an EMBL/GenBank/DDBJ whole genome shotgun (WGS) entry which is preliminary data.</text>
</comment>
<dbReference type="GO" id="GO:0005829">
    <property type="term" value="C:cytosol"/>
    <property type="evidence" value="ECO:0007669"/>
    <property type="project" value="TreeGrafter"/>
</dbReference>
<dbReference type="Gene3D" id="3.40.50.300">
    <property type="entry name" value="P-loop containing nucleotide triphosphate hydrolases"/>
    <property type="match status" value="1"/>
</dbReference>
<dbReference type="InterPro" id="IPR004435">
    <property type="entry name" value="MobB_dom"/>
</dbReference>
<name>A0AAJ0XGZ4_HALSE</name>
<dbReference type="InterPro" id="IPR050197">
    <property type="entry name" value="Aldolase_class_II_sugar_metab"/>
</dbReference>
<sequence length="407" mass="43669">MSKHIRLGRAATALDPGRLDRPWAQSTTLVSHHEDVARMSPVMSAEQLPAIGVVAPSGSGKTTLLRKLVPLLRQRGLRIGYLKHAHHGFALDRPGKDSYEVAAAGARQVMLVSGEHWALLSRANERAEDHPAGLDALRARFDADSLDLLLIEGFRAAAVPKIEVFRAATGKTPLYPDDNGIVAVVSDDPLPVEPHPPLLPLSELEALADFIGGLVRDSAGATDDPRASLIQALRRLRADGYNDAATGNASVRQDERFWITPSSAVRDAVAPEDLVACSLDAPLPEGASLDTPVHREVYRRQPEIGAVLHSHGPHSVAVSFAGRDFEPPDFEGARLLGNVPVLRVEPDAHQDQAPAKVAEALASYPVCIIAGHGVYACGANIRDAYRWTMTLELSARIFVIARGATAL</sequence>
<dbReference type="Proteomes" id="UP001296967">
    <property type="component" value="Unassembled WGS sequence"/>
</dbReference>
<gene>
    <name evidence="4" type="ORF">CCR82_11630</name>
</gene>
<accession>A0AAJ0XGZ4</accession>
<dbReference type="EMBL" id="NHSF01000059">
    <property type="protein sequence ID" value="MBK5931157.1"/>
    <property type="molecule type" value="Genomic_DNA"/>
</dbReference>
<evidence type="ECO:0000313" key="4">
    <source>
        <dbReference type="EMBL" id="MBK5931157.1"/>
    </source>
</evidence>
<dbReference type="GO" id="GO:0006777">
    <property type="term" value="P:Mo-molybdopterin cofactor biosynthetic process"/>
    <property type="evidence" value="ECO:0007669"/>
    <property type="project" value="InterPro"/>
</dbReference>
<dbReference type="SMART" id="SM01007">
    <property type="entry name" value="Aldolase_II"/>
    <property type="match status" value="1"/>
</dbReference>
<dbReference type="Pfam" id="PF03205">
    <property type="entry name" value="MobB"/>
    <property type="match status" value="1"/>
</dbReference>
<protein>
    <submittedName>
        <fullName evidence="4">Molybdopterin-guanine dinucleotide biosynthesis protein B</fullName>
    </submittedName>
</protein>
<dbReference type="InterPro" id="IPR001303">
    <property type="entry name" value="Aldolase_II/adducin_N"/>
</dbReference>
<dbReference type="PANTHER" id="PTHR22789">
    <property type="entry name" value="FUCULOSE PHOSPHATE ALDOLASE"/>
    <property type="match status" value="1"/>
</dbReference>
<dbReference type="GO" id="GO:0005525">
    <property type="term" value="F:GTP binding"/>
    <property type="evidence" value="ECO:0007669"/>
    <property type="project" value="InterPro"/>
</dbReference>
<evidence type="ECO:0000313" key="5">
    <source>
        <dbReference type="Proteomes" id="UP001296967"/>
    </source>
</evidence>
<reference evidence="4" key="1">
    <citation type="submission" date="2017-05" db="EMBL/GenBank/DDBJ databases">
        <authorList>
            <person name="Imhoff J.F."/>
            <person name="Rahn T."/>
            <person name="Kuenzel S."/>
            <person name="Neulinger S.C."/>
        </authorList>
    </citation>
    <scope>NUCLEOTIDE SEQUENCE</scope>
    <source>
        <strain evidence="4">DSM 4395</strain>
    </source>
</reference>
<keyword evidence="5" id="KW-1185">Reference proteome</keyword>
<dbReference type="GO" id="GO:0046872">
    <property type="term" value="F:metal ion binding"/>
    <property type="evidence" value="ECO:0007669"/>
    <property type="project" value="UniProtKB-KW"/>
</dbReference>
<reference evidence="4" key="2">
    <citation type="journal article" date="2020" name="Microorganisms">
        <title>Osmotic Adaptation and Compatible Solute Biosynthesis of Phototrophic Bacteria as Revealed from Genome Analyses.</title>
        <authorList>
            <person name="Imhoff J.F."/>
            <person name="Rahn T."/>
            <person name="Kunzel S."/>
            <person name="Keller A."/>
            <person name="Neulinger S.C."/>
        </authorList>
    </citation>
    <scope>NUCLEOTIDE SEQUENCE</scope>
    <source>
        <strain evidence="4">DSM 4395</strain>
    </source>
</reference>
<dbReference type="Gene3D" id="3.40.225.10">
    <property type="entry name" value="Class II aldolase/adducin N-terminal domain"/>
    <property type="match status" value="1"/>
</dbReference>
<evidence type="ECO:0000259" key="3">
    <source>
        <dbReference type="SMART" id="SM01007"/>
    </source>
</evidence>
<dbReference type="InterPro" id="IPR036409">
    <property type="entry name" value="Aldolase_II/adducin_N_sf"/>
</dbReference>
<dbReference type="GO" id="GO:0019323">
    <property type="term" value="P:pentose catabolic process"/>
    <property type="evidence" value="ECO:0007669"/>
    <property type="project" value="TreeGrafter"/>
</dbReference>
<dbReference type="InterPro" id="IPR027417">
    <property type="entry name" value="P-loop_NTPase"/>
</dbReference>
<dbReference type="Pfam" id="PF00596">
    <property type="entry name" value="Aldolase_II"/>
    <property type="match status" value="1"/>
</dbReference>
<dbReference type="NCBIfam" id="TIGR00176">
    <property type="entry name" value="mobB"/>
    <property type="match status" value="1"/>
</dbReference>
<proteinExistence type="predicted"/>
<keyword evidence="1" id="KW-0479">Metal-binding</keyword>
<dbReference type="PANTHER" id="PTHR22789:SF0">
    <property type="entry name" value="3-OXO-TETRONATE 4-PHOSPHATE DECARBOXYLASE-RELATED"/>
    <property type="match status" value="1"/>
</dbReference>
<keyword evidence="2" id="KW-0456">Lyase</keyword>
<organism evidence="4 5">
    <name type="scientific">Halochromatium salexigens</name>
    <name type="common">Chromatium salexigens</name>
    <dbReference type="NCBI Taxonomy" id="49447"/>
    <lineage>
        <taxon>Bacteria</taxon>
        <taxon>Pseudomonadati</taxon>
        <taxon>Pseudomonadota</taxon>
        <taxon>Gammaproteobacteria</taxon>
        <taxon>Chromatiales</taxon>
        <taxon>Chromatiaceae</taxon>
        <taxon>Halochromatium</taxon>
    </lineage>
</organism>
<dbReference type="CDD" id="cd03116">
    <property type="entry name" value="MobB"/>
    <property type="match status" value="1"/>
</dbReference>
<dbReference type="AlphaFoldDB" id="A0AAJ0XGZ4"/>
<evidence type="ECO:0000256" key="1">
    <source>
        <dbReference type="ARBA" id="ARBA00022723"/>
    </source>
</evidence>
<evidence type="ECO:0000256" key="2">
    <source>
        <dbReference type="ARBA" id="ARBA00023239"/>
    </source>
</evidence>
<dbReference type="SUPFAM" id="SSF53639">
    <property type="entry name" value="AraD/HMP-PK domain-like"/>
    <property type="match status" value="1"/>
</dbReference>
<dbReference type="SUPFAM" id="SSF52540">
    <property type="entry name" value="P-loop containing nucleoside triphosphate hydrolases"/>
    <property type="match status" value="1"/>
</dbReference>